<protein>
    <submittedName>
        <fullName evidence="2">Uncharacterized protein</fullName>
    </submittedName>
</protein>
<sequence>MKSKDTNSLYNGFITTIKICKHEFLLSRSLVIITIISTALNILLILLNNTPIKEQETLIGIIILLQFFTLGTFVVAYYFSSAISFYHGLFGRNAYLTHSLPVSLNVILISKISIFMLWACVGCIELLLFLACIDKIFYDKLLTNWIISISYAKATSQYSNMGEFFSYLSLYYFLLALSELTLIFMVAAIVHRIKSYTMIYGIIVFFIIQAIAFSFIGAVTEITSNIKQIAIECVMLMTLSLIYYFICQWIIKNKLSL</sequence>
<dbReference type="RefSeq" id="WP_034557837.1">
    <property type="nucleotide sequence ID" value="NZ_FZML01000003.1"/>
</dbReference>
<reference evidence="3 4" key="1">
    <citation type="journal article" date="2014" name="Genome Announc.">
        <title>Draft genome sequences of eight enterohepatic helicobacter species isolated from both laboratory and wild rodents.</title>
        <authorList>
            <person name="Sheh A."/>
            <person name="Shen Z."/>
            <person name="Fox J.G."/>
        </authorList>
    </citation>
    <scope>NUCLEOTIDE SEQUENCE [LARGE SCALE GENOMIC DNA]</scope>
    <source>
        <strain evidence="3 4">ST1</strain>
    </source>
</reference>
<keyword evidence="1" id="KW-0472">Membrane</keyword>
<feature type="transmembrane region" description="Helical" evidence="1">
    <location>
        <begin position="229"/>
        <end position="251"/>
    </location>
</feature>
<keyword evidence="1" id="KW-0812">Transmembrane</keyword>
<dbReference type="STRING" id="216.LS73_04345"/>
<keyword evidence="1" id="KW-1133">Transmembrane helix</keyword>
<evidence type="ECO:0000313" key="3">
    <source>
        <dbReference type="EMBL" id="TLE00870.1"/>
    </source>
</evidence>
<feature type="transmembrane region" description="Helical" evidence="1">
    <location>
        <begin position="197"/>
        <end position="217"/>
    </location>
</feature>
<dbReference type="Proteomes" id="UP000255139">
    <property type="component" value="Unassembled WGS sequence"/>
</dbReference>
<gene>
    <name evidence="3" type="ORF">LS73_002925</name>
    <name evidence="2" type="ORF">NCTC12714_01453</name>
</gene>
<dbReference type="EMBL" id="JRPD02000004">
    <property type="protein sequence ID" value="TLE00870.1"/>
    <property type="molecule type" value="Genomic_DNA"/>
</dbReference>
<feature type="transmembrane region" description="Helical" evidence="1">
    <location>
        <begin position="58"/>
        <end position="86"/>
    </location>
</feature>
<name>A0A099U0C3_9HELI</name>
<feature type="transmembrane region" description="Helical" evidence="1">
    <location>
        <begin position="106"/>
        <end position="129"/>
    </location>
</feature>
<reference evidence="2 5" key="2">
    <citation type="submission" date="2018-06" db="EMBL/GenBank/DDBJ databases">
        <authorList>
            <consortium name="Pathogen Informatics"/>
            <person name="Doyle S."/>
        </authorList>
    </citation>
    <scope>NUCLEOTIDE SEQUENCE [LARGE SCALE GENOMIC DNA]</scope>
    <source>
        <strain evidence="2 5">NCTC12714</strain>
    </source>
</reference>
<keyword evidence="5" id="KW-1185">Reference proteome</keyword>
<evidence type="ECO:0000256" key="1">
    <source>
        <dbReference type="SAM" id="Phobius"/>
    </source>
</evidence>
<proteinExistence type="predicted"/>
<evidence type="ECO:0000313" key="4">
    <source>
        <dbReference type="Proteomes" id="UP000029922"/>
    </source>
</evidence>
<evidence type="ECO:0000313" key="5">
    <source>
        <dbReference type="Proteomes" id="UP000255139"/>
    </source>
</evidence>
<evidence type="ECO:0000313" key="2">
    <source>
        <dbReference type="EMBL" id="STQ86642.1"/>
    </source>
</evidence>
<feature type="transmembrane region" description="Helical" evidence="1">
    <location>
        <begin position="25"/>
        <end position="46"/>
    </location>
</feature>
<dbReference type="Proteomes" id="UP000029922">
    <property type="component" value="Unassembled WGS sequence"/>
</dbReference>
<organism evidence="2 5">
    <name type="scientific">Helicobacter muridarum</name>
    <dbReference type="NCBI Taxonomy" id="216"/>
    <lineage>
        <taxon>Bacteria</taxon>
        <taxon>Pseudomonadati</taxon>
        <taxon>Campylobacterota</taxon>
        <taxon>Epsilonproteobacteria</taxon>
        <taxon>Campylobacterales</taxon>
        <taxon>Helicobacteraceae</taxon>
        <taxon>Helicobacter</taxon>
    </lineage>
</organism>
<dbReference type="OrthoDB" id="5329996at2"/>
<feature type="transmembrane region" description="Helical" evidence="1">
    <location>
        <begin position="170"/>
        <end position="190"/>
    </location>
</feature>
<dbReference type="EMBL" id="UGJE01000002">
    <property type="protein sequence ID" value="STQ86642.1"/>
    <property type="molecule type" value="Genomic_DNA"/>
</dbReference>
<dbReference type="AlphaFoldDB" id="A0A099U0C3"/>
<accession>A0A099U0C3</accession>